<dbReference type="Gene3D" id="3.10.450.50">
    <property type="match status" value="1"/>
</dbReference>
<protein>
    <recommendedName>
        <fullName evidence="3">Ester cyclase</fullName>
    </recommendedName>
</protein>
<dbReference type="Proteomes" id="UP000660265">
    <property type="component" value="Unassembled WGS sequence"/>
</dbReference>
<dbReference type="Pfam" id="PF07366">
    <property type="entry name" value="SnoaL"/>
    <property type="match status" value="1"/>
</dbReference>
<gene>
    <name evidence="1" type="ORF">GCM10011583_24230</name>
</gene>
<evidence type="ECO:0000313" key="1">
    <source>
        <dbReference type="EMBL" id="GGJ91896.1"/>
    </source>
</evidence>
<sequence>MSDTEESRAAIAVVRRCIEEVEPTGRKMRFEAIDAMRVVDGRIIAHWGVGNLYSLASQLGGIPESGQSI</sequence>
<dbReference type="EMBL" id="BMMV01000006">
    <property type="protein sequence ID" value="GGJ91896.1"/>
    <property type="molecule type" value="Genomic_DNA"/>
</dbReference>
<reference evidence="2" key="1">
    <citation type="journal article" date="2019" name="Int. J. Syst. Evol. Microbiol.">
        <title>The Global Catalogue of Microorganisms (GCM) 10K type strain sequencing project: providing services to taxonomists for standard genome sequencing and annotation.</title>
        <authorList>
            <consortium name="The Broad Institute Genomics Platform"/>
            <consortium name="The Broad Institute Genome Sequencing Center for Infectious Disease"/>
            <person name="Wu L."/>
            <person name="Ma J."/>
        </authorList>
    </citation>
    <scope>NUCLEOTIDE SEQUENCE [LARGE SCALE GENOMIC DNA]</scope>
    <source>
        <strain evidence="2">CGMCC 4.7275</strain>
    </source>
</reference>
<evidence type="ECO:0008006" key="3">
    <source>
        <dbReference type="Google" id="ProtNLM"/>
    </source>
</evidence>
<evidence type="ECO:0000313" key="2">
    <source>
        <dbReference type="Proteomes" id="UP000660265"/>
    </source>
</evidence>
<dbReference type="SUPFAM" id="SSF54427">
    <property type="entry name" value="NTF2-like"/>
    <property type="match status" value="1"/>
</dbReference>
<dbReference type="InterPro" id="IPR032710">
    <property type="entry name" value="NTF2-like_dom_sf"/>
</dbReference>
<accession>A0ABQ2E3T7</accession>
<keyword evidence="2" id="KW-1185">Reference proteome</keyword>
<proteinExistence type="predicted"/>
<comment type="caution">
    <text evidence="1">The sequence shown here is derived from an EMBL/GenBank/DDBJ whole genome shotgun (WGS) entry which is preliminary data.</text>
</comment>
<name>A0ABQ2E3T7_9ACTN</name>
<dbReference type="RefSeq" id="WP_189107403.1">
    <property type="nucleotide sequence ID" value="NZ_BMMV01000006.1"/>
</dbReference>
<dbReference type="InterPro" id="IPR009959">
    <property type="entry name" value="Cyclase_SnoaL-like"/>
</dbReference>
<organism evidence="1 2">
    <name type="scientific">Streptomyces camponoticapitis</name>
    <dbReference type="NCBI Taxonomy" id="1616125"/>
    <lineage>
        <taxon>Bacteria</taxon>
        <taxon>Bacillati</taxon>
        <taxon>Actinomycetota</taxon>
        <taxon>Actinomycetes</taxon>
        <taxon>Kitasatosporales</taxon>
        <taxon>Streptomycetaceae</taxon>
        <taxon>Streptomyces</taxon>
    </lineage>
</organism>